<evidence type="ECO:0000313" key="1">
    <source>
        <dbReference type="EMBL" id="NYH87032.1"/>
    </source>
</evidence>
<reference evidence="1 4" key="2">
    <citation type="submission" date="2020-07" db="EMBL/GenBank/DDBJ databases">
        <title>Sequencing the genomes of 1000 actinobacteria strains.</title>
        <authorList>
            <person name="Klenk H.-P."/>
        </authorList>
    </citation>
    <scope>NUCLEOTIDE SEQUENCE [LARGE SCALE GENOMIC DNA]</scope>
    <source>
        <strain evidence="1 4">DSM 45117</strain>
    </source>
</reference>
<organism evidence="2 3">
    <name type="scientific">Actinopolymorpha cephalotaxi</name>
    <dbReference type="NCBI Taxonomy" id="504797"/>
    <lineage>
        <taxon>Bacteria</taxon>
        <taxon>Bacillati</taxon>
        <taxon>Actinomycetota</taxon>
        <taxon>Actinomycetes</taxon>
        <taxon>Propionibacteriales</taxon>
        <taxon>Actinopolymorphaceae</taxon>
        <taxon>Actinopolymorpha</taxon>
    </lineage>
</organism>
<protein>
    <submittedName>
        <fullName evidence="2">Uncharacterized protein</fullName>
    </submittedName>
</protein>
<evidence type="ECO:0000313" key="3">
    <source>
        <dbReference type="Proteomes" id="UP000199052"/>
    </source>
</evidence>
<dbReference type="Proteomes" id="UP000199052">
    <property type="component" value="Unassembled WGS sequence"/>
</dbReference>
<evidence type="ECO:0000313" key="4">
    <source>
        <dbReference type="Proteomes" id="UP000533017"/>
    </source>
</evidence>
<evidence type="ECO:0000313" key="2">
    <source>
        <dbReference type="EMBL" id="SFH23499.1"/>
    </source>
</evidence>
<dbReference type="EMBL" id="JACBZA010000001">
    <property type="protein sequence ID" value="NYH87032.1"/>
    <property type="molecule type" value="Genomic_DNA"/>
</dbReference>
<keyword evidence="4" id="KW-1185">Reference proteome</keyword>
<sequence length="179" mass="18918">MAMNGATLATLKVVGAIVVGFATVTGAVAAAVFSWLAYQDSHAAVEAVRPSVGAFTARPRDPLTGCVYRAPYEGISVAGTAHMERHESLFLLVRGDESVFWIAGTPIDIDSDGRWTQATGTLGQSADKDSNGKYHLLLVAADYNGASQLETAYEKPGVGYVKTLSPSIHVMDEACVLRN</sequence>
<name>A0A1I2YDQ9_9ACTN</name>
<dbReference type="RefSeq" id="WP_139239101.1">
    <property type="nucleotide sequence ID" value="NZ_FOOI01000014.1"/>
</dbReference>
<reference evidence="2 3" key="1">
    <citation type="submission" date="2016-10" db="EMBL/GenBank/DDBJ databases">
        <authorList>
            <person name="de Groot N.N."/>
        </authorList>
    </citation>
    <scope>NUCLEOTIDE SEQUENCE [LARGE SCALE GENOMIC DNA]</scope>
    <source>
        <strain evidence="2 3">CPCC 202808</strain>
    </source>
</reference>
<dbReference type="AlphaFoldDB" id="A0A1I2YDQ9"/>
<dbReference type="EMBL" id="FOOI01000014">
    <property type="protein sequence ID" value="SFH23499.1"/>
    <property type="molecule type" value="Genomic_DNA"/>
</dbReference>
<proteinExistence type="predicted"/>
<dbReference type="Proteomes" id="UP000533017">
    <property type="component" value="Unassembled WGS sequence"/>
</dbReference>
<gene>
    <name evidence="1" type="ORF">FHR37_005883</name>
    <name evidence="2" type="ORF">SAMN05421678_11432</name>
</gene>
<accession>A0A1I2YDQ9</accession>